<dbReference type="InterPro" id="IPR018317">
    <property type="entry name" value="QueC"/>
</dbReference>
<dbReference type="CDD" id="cd01995">
    <property type="entry name" value="QueC-like"/>
    <property type="match status" value="1"/>
</dbReference>
<protein>
    <recommendedName>
        <fullName evidence="8 10">7-cyano-7-deazaguanine synthase</fullName>
        <ecNumber evidence="8 10">6.3.4.20</ecNumber>
    </recommendedName>
    <alternativeName>
        <fullName evidence="10">7-cyano-7-carbaguanine synthase</fullName>
    </alternativeName>
    <alternativeName>
        <fullName evidence="10">PreQ(0) synthase</fullName>
    </alternativeName>
    <alternativeName>
        <fullName evidence="10">Queuosine biosynthesis protein QueC</fullName>
    </alternativeName>
</protein>
<dbReference type="InterPro" id="IPR014729">
    <property type="entry name" value="Rossmann-like_a/b/a_fold"/>
</dbReference>
<comment type="function">
    <text evidence="10">Catalyzes the ATP-dependent conversion of 7-carboxy-7-deazaguanine (CDG) to 7-cyano-7-deazaguanine (preQ(0)).</text>
</comment>
<dbReference type="EMBL" id="JAFEUC010000002">
    <property type="protein sequence ID" value="MBM7075517.1"/>
    <property type="molecule type" value="Genomic_DNA"/>
</dbReference>
<evidence type="ECO:0000256" key="6">
    <source>
        <dbReference type="ARBA" id="ARBA00022840"/>
    </source>
</evidence>
<dbReference type="Gene3D" id="3.40.50.620">
    <property type="entry name" value="HUPs"/>
    <property type="match status" value="1"/>
</dbReference>
<comment type="cofactor">
    <cofactor evidence="10">
        <name>Zn(2+)</name>
        <dbReference type="ChEBI" id="CHEBI:29105"/>
    </cofactor>
    <text evidence="10">Binds 1 zinc ion per subunit.</text>
</comment>
<dbReference type="PANTHER" id="PTHR42914">
    <property type="entry name" value="7-CYANO-7-DEAZAGUANINE SYNTHASE"/>
    <property type="match status" value="1"/>
</dbReference>
<evidence type="ECO:0000313" key="12">
    <source>
        <dbReference type="Proteomes" id="UP001518872"/>
    </source>
</evidence>
<keyword evidence="3 10" id="KW-0479">Metal-binding</keyword>
<feature type="binding site" evidence="10">
    <location>
        <position position="240"/>
    </location>
    <ligand>
        <name>Zn(2+)</name>
        <dbReference type="ChEBI" id="CHEBI:29105"/>
    </ligand>
</feature>
<keyword evidence="6 10" id="KW-0067">ATP-binding</keyword>
<keyword evidence="10" id="KW-0671">Queuosine biosynthesis</keyword>
<organism evidence="11 12">
    <name type="scientific">Micromonospora humida</name>
    <dbReference type="NCBI Taxonomy" id="2809018"/>
    <lineage>
        <taxon>Bacteria</taxon>
        <taxon>Bacillati</taxon>
        <taxon>Actinomycetota</taxon>
        <taxon>Actinomycetes</taxon>
        <taxon>Micromonosporales</taxon>
        <taxon>Micromonosporaceae</taxon>
        <taxon>Micromonospora</taxon>
    </lineage>
</organism>
<reference evidence="11 12" key="1">
    <citation type="submission" date="2021-02" db="EMBL/GenBank/DDBJ databases">
        <authorList>
            <person name="Ra J.-S."/>
        </authorList>
    </citation>
    <scope>NUCLEOTIDE SEQUENCE [LARGE SCALE GENOMIC DNA]</scope>
    <source>
        <strain evidence="11 12">MMS20-R1-14</strain>
    </source>
</reference>
<comment type="pathway">
    <text evidence="1 10">Purine metabolism; 7-cyano-7-deazaguanine biosynthesis.</text>
</comment>
<evidence type="ECO:0000256" key="4">
    <source>
        <dbReference type="ARBA" id="ARBA00022741"/>
    </source>
</evidence>
<proteinExistence type="inferred from homology"/>
<evidence type="ECO:0000256" key="5">
    <source>
        <dbReference type="ARBA" id="ARBA00022833"/>
    </source>
</evidence>
<comment type="catalytic activity">
    <reaction evidence="9 10">
        <text>7-carboxy-7-carbaguanine + NH4(+) + 2 ATP = 7-cyano-7-carbaguanine + 2 AMP + 2 diphosphate + 2 H(+)</text>
        <dbReference type="Rhea" id="RHEA:27982"/>
        <dbReference type="ChEBI" id="CHEBI:15378"/>
        <dbReference type="ChEBI" id="CHEBI:28938"/>
        <dbReference type="ChEBI" id="CHEBI:30616"/>
        <dbReference type="ChEBI" id="CHEBI:33019"/>
        <dbReference type="ChEBI" id="CHEBI:45075"/>
        <dbReference type="ChEBI" id="CHEBI:61036"/>
        <dbReference type="ChEBI" id="CHEBI:456215"/>
        <dbReference type="EC" id="6.3.4.20"/>
    </reaction>
</comment>
<keyword evidence="5 10" id="KW-0862">Zinc</keyword>
<keyword evidence="4 10" id="KW-0547">Nucleotide-binding</keyword>
<evidence type="ECO:0000256" key="3">
    <source>
        <dbReference type="ARBA" id="ARBA00022723"/>
    </source>
</evidence>
<dbReference type="PIRSF" id="PIRSF006293">
    <property type="entry name" value="ExsB"/>
    <property type="match status" value="1"/>
</dbReference>
<feature type="binding site" evidence="10">
    <location>
        <position position="234"/>
    </location>
    <ligand>
        <name>Zn(2+)</name>
        <dbReference type="ChEBI" id="CHEBI:29105"/>
    </ligand>
</feature>
<evidence type="ECO:0000256" key="1">
    <source>
        <dbReference type="ARBA" id="ARBA00005061"/>
    </source>
</evidence>
<name>A0ABS2IMG0_9ACTN</name>
<dbReference type="Pfam" id="PF06508">
    <property type="entry name" value="QueC"/>
    <property type="match status" value="1"/>
</dbReference>
<evidence type="ECO:0000256" key="2">
    <source>
        <dbReference type="ARBA" id="ARBA00022598"/>
    </source>
</evidence>
<evidence type="ECO:0000256" key="9">
    <source>
        <dbReference type="ARBA" id="ARBA00047890"/>
    </source>
</evidence>
<comment type="similarity">
    <text evidence="7 10">Belongs to the QueC family.</text>
</comment>
<keyword evidence="12" id="KW-1185">Reference proteome</keyword>
<accession>A0ABS2IMG0</accession>
<feature type="binding site" evidence="10">
    <location>
        <position position="237"/>
    </location>
    <ligand>
        <name>Zn(2+)</name>
        <dbReference type="ChEBI" id="CHEBI:29105"/>
    </ligand>
</feature>
<comment type="caution">
    <text evidence="11">The sequence shown here is derived from an EMBL/GenBank/DDBJ whole genome shotgun (WGS) entry which is preliminary data.</text>
</comment>
<sequence length="265" mass="27744">MARRAGTRRHAAVGVSQCGRAEVAAVNTLALPLVTPVPTHVVVIVSGGMDSTVLAYALHRAGSAVTLLSYDYGQRHRRELGYAARTAEALRVPHDVVDLTGIVGVLSGSALTDVRVDVPDGHYTDASMRATVVPNRNAIMLDVAVARAVSAGADAVGFGAHAGDHPIYPDCRPAFLAAYESAARIANEGFLPAGFRVVAPFIGWSKADIARLGDVMGVPFAATWSCYKGGQRHCGTCGTCVERREAFEVAGVTDPTAYVTTPEVS</sequence>
<evidence type="ECO:0000256" key="10">
    <source>
        <dbReference type="HAMAP-Rule" id="MF_01633"/>
    </source>
</evidence>
<dbReference type="HAMAP" id="MF_01633">
    <property type="entry name" value="QueC"/>
    <property type="match status" value="1"/>
</dbReference>
<dbReference type="EC" id="6.3.4.20" evidence="8 10"/>
<feature type="binding site" evidence="10">
    <location>
        <position position="226"/>
    </location>
    <ligand>
        <name>Zn(2+)</name>
        <dbReference type="ChEBI" id="CHEBI:29105"/>
    </ligand>
</feature>
<dbReference type="PANTHER" id="PTHR42914:SF1">
    <property type="entry name" value="7-CYANO-7-DEAZAGUANINE SYNTHASE"/>
    <property type="match status" value="1"/>
</dbReference>
<evidence type="ECO:0000313" key="11">
    <source>
        <dbReference type="EMBL" id="MBM7075517.1"/>
    </source>
</evidence>
<gene>
    <name evidence="10 11" type="primary">queC</name>
    <name evidence="11" type="ORF">JQX11_03995</name>
</gene>
<evidence type="ECO:0000256" key="8">
    <source>
        <dbReference type="ARBA" id="ARBA00039149"/>
    </source>
</evidence>
<keyword evidence="2 10" id="KW-0436">Ligase</keyword>
<dbReference type="NCBIfam" id="TIGR00364">
    <property type="entry name" value="7-cyano-7-deazaguanine synthase QueC"/>
    <property type="match status" value="1"/>
</dbReference>
<evidence type="ECO:0000256" key="7">
    <source>
        <dbReference type="ARBA" id="ARBA00037993"/>
    </source>
</evidence>
<dbReference type="Proteomes" id="UP001518872">
    <property type="component" value="Unassembled WGS sequence"/>
</dbReference>
<dbReference type="SUPFAM" id="SSF52402">
    <property type="entry name" value="Adenine nucleotide alpha hydrolases-like"/>
    <property type="match status" value="1"/>
</dbReference>
<feature type="binding site" evidence="10">
    <location>
        <begin position="45"/>
        <end position="55"/>
    </location>
    <ligand>
        <name>ATP</name>
        <dbReference type="ChEBI" id="CHEBI:30616"/>
    </ligand>
</feature>